<comment type="similarity">
    <text evidence="2">Belongs to the CPA3 antiporters (TC 2.A.63) subunit E family.</text>
</comment>
<dbReference type="PIRSF" id="PIRSF019239">
    <property type="entry name" value="MrpE"/>
    <property type="match status" value="1"/>
</dbReference>
<evidence type="ECO:0000256" key="7">
    <source>
        <dbReference type="SAM" id="Phobius"/>
    </source>
</evidence>
<name>A0ABT4JV54_9GAMM</name>
<dbReference type="RefSeq" id="WP_269125619.1">
    <property type="nucleotide sequence ID" value="NZ_JAPUBN010000016.1"/>
</dbReference>
<evidence type="ECO:0000256" key="4">
    <source>
        <dbReference type="ARBA" id="ARBA00022692"/>
    </source>
</evidence>
<evidence type="ECO:0000256" key="5">
    <source>
        <dbReference type="ARBA" id="ARBA00022989"/>
    </source>
</evidence>
<feature type="transmembrane region" description="Helical" evidence="7">
    <location>
        <begin position="7"/>
        <end position="25"/>
    </location>
</feature>
<sequence length="166" mass="18547">MRYKPFRLLPMPFHSLLLFSIWLLLNNSVSAGHLLLAFIFAIIIPWGVASMTTERPRIQKPMLAVSYVFLVLKDIVSANFTVALLVLGPLKNLSPGFVAIPLDIESELGITLLASTVSLTPGTVSAEISEDQKWLYVHALHLEDAEELIQEVKSRYEKPLKEIFGC</sequence>
<evidence type="ECO:0000256" key="6">
    <source>
        <dbReference type="ARBA" id="ARBA00023136"/>
    </source>
</evidence>
<dbReference type="EMBL" id="JAPUBN010000016">
    <property type="protein sequence ID" value="MCZ2722188.1"/>
    <property type="molecule type" value="Genomic_DNA"/>
</dbReference>
<dbReference type="PANTHER" id="PTHR34584">
    <property type="entry name" value="NA(+)/H(+) ANTIPORTER SUBUNIT E1"/>
    <property type="match status" value="1"/>
</dbReference>
<keyword evidence="9" id="KW-1185">Reference proteome</keyword>
<gene>
    <name evidence="8" type="ORF">O1D97_11185</name>
</gene>
<dbReference type="Proteomes" id="UP001149719">
    <property type="component" value="Unassembled WGS sequence"/>
</dbReference>
<evidence type="ECO:0000313" key="9">
    <source>
        <dbReference type="Proteomes" id="UP001149719"/>
    </source>
</evidence>
<keyword evidence="6 7" id="KW-0472">Membrane</keyword>
<dbReference type="NCBIfam" id="NF006518">
    <property type="entry name" value="PRK08965.1-2"/>
    <property type="match status" value="1"/>
</dbReference>
<protein>
    <submittedName>
        <fullName evidence="8">Na+/H+ antiporter subunit E</fullName>
    </submittedName>
</protein>
<feature type="transmembrane region" description="Helical" evidence="7">
    <location>
        <begin position="64"/>
        <end position="87"/>
    </location>
</feature>
<keyword evidence="3" id="KW-1003">Cell membrane</keyword>
<accession>A0ABT4JV54</accession>
<dbReference type="PANTHER" id="PTHR34584:SF1">
    <property type="entry name" value="NA(+)_H(+) ANTIPORTER SUBUNIT E1"/>
    <property type="match status" value="1"/>
</dbReference>
<dbReference type="InterPro" id="IPR002758">
    <property type="entry name" value="Cation_antiport_E"/>
</dbReference>
<dbReference type="Pfam" id="PF01899">
    <property type="entry name" value="MNHE"/>
    <property type="match status" value="1"/>
</dbReference>
<evidence type="ECO:0000313" key="8">
    <source>
        <dbReference type="EMBL" id="MCZ2722188.1"/>
    </source>
</evidence>
<reference evidence="8" key="1">
    <citation type="submission" date="2022-12" db="EMBL/GenBank/DDBJ databases">
        <title>Marinomonas 15G1-11 sp. nov, isolated from marine algae.</title>
        <authorList>
            <person name="Butt M."/>
            <person name="Choi D.G."/>
            <person name="Kim J.M."/>
            <person name="Lee J.K."/>
            <person name="Baek J.H."/>
            <person name="Jeon C.O."/>
        </authorList>
    </citation>
    <scope>NUCLEOTIDE SEQUENCE</scope>
    <source>
        <strain evidence="8">15G1-11</strain>
    </source>
</reference>
<keyword evidence="5 7" id="KW-1133">Transmembrane helix</keyword>
<evidence type="ECO:0000256" key="2">
    <source>
        <dbReference type="ARBA" id="ARBA00006228"/>
    </source>
</evidence>
<comment type="caution">
    <text evidence="8">The sequence shown here is derived from an EMBL/GenBank/DDBJ whole genome shotgun (WGS) entry which is preliminary data.</text>
</comment>
<evidence type="ECO:0000256" key="1">
    <source>
        <dbReference type="ARBA" id="ARBA00004651"/>
    </source>
</evidence>
<keyword evidence="4 7" id="KW-0812">Transmembrane</keyword>
<feature type="transmembrane region" description="Helical" evidence="7">
    <location>
        <begin position="31"/>
        <end position="52"/>
    </location>
</feature>
<organism evidence="8 9">
    <name type="scientific">Marinomonas phaeophyticola</name>
    <dbReference type="NCBI Taxonomy" id="3004091"/>
    <lineage>
        <taxon>Bacteria</taxon>
        <taxon>Pseudomonadati</taxon>
        <taxon>Pseudomonadota</taxon>
        <taxon>Gammaproteobacteria</taxon>
        <taxon>Oceanospirillales</taxon>
        <taxon>Oceanospirillaceae</taxon>
        <taxon>Marinomonas</taxon>
    </lineage>
</organism>
<comment type="subcellular location">
    <subcellularLocation>
        <location evidence="1">Cell membrane</location>
        <topology evidence="1">Multi-pass membrane protein</topology>
    </subcellularLocation>
</comment>
<evidence type="ECO:0000256" key="3">
    <source>
        <dbReference type="ARBA" id="ARBA00022475"/>
    </source>
</evidence>
<proteinExistence type="inferred from homology"/>